<evidence type="ECO:0000256" key="2">
    <source>
        <dbReference type="ARBA" id="ARBA00006024"/>
    </source>
</evidence>
<dbReference type="GO" id="GO:0016887">
    <property type="term" value="F:ATP hydrolysis activity"/>
    <property type="evidence" value="ECO:0007669"/>
    <property type="project" value="InterPro"/>
</dbReference>
<dbReference type="FunFam" id="2.70.150.10:FF:000002">
    <property type="entry name" value="Copper-transporting ATPase 1, putative"/>
    <property type="match status" value="1"/>
</dbReference>
<keyword evidence="3 8" id="KW-0812">Transmembrane</keyword>
<evidence type="ECO:0000256" key="5">
    <source>
        <dbReference type="ARBA" id="ARBA00022967"/>
    </source>
</evidence>
<evidence type="ECO:0000313" key="10">
    <source>
        <dbReference type="EMBL" id="RKQ95389.1"/>
    </source>
</evidence>
<feature type="domain" description="P-type ATPase A" evidence="9">
    <location>
        <begin position="1"/>
        <end position="71"/>
    </location>
</feature>
<dbReference type="InterPro" id="IPR008250">
    <property type="entry name" value="ATPase_P-typ_transduc_dom_A_sf"/>
</dbReference>
<reference evidence="10 11" key="1">
    <citation type="submission" date="2018-10" db="EMBL/GenBank/DDBJ databases">
        <title>Genomic Encyclopedia of Type Strains, Phase IV (KMG-IV): sequencing the most valuable type-strain genomes for metagenomic binning, comparative biology and taxonomic classification.</title>
        <authorList>
            <person name="Goeker M."/>
        </authorList>
    </citation>
    <scope>NUCLEOTIDE SEQUENCE [LARGE SCALE GENOMIC DNA]</scope>
    <source>
        <strain evidence="10 11">DSM 23229</strain>
    </source>
</reference>
<dbReference type="InterPro" id="IPR059000">
    <property type="entry name" value="ATPase_P-type_domA"/>
</dbReference>
<keyword evidence="5" id="KW-1278">Translocase</keyword>
<comment type="subcellular location">
    <subcellularLocation>
        <location evidence="1">Endomembrane system</location>
        <topology evidence="1">Multi-pass membrane protein</topology>
    </subcellularLocation>
</comment>
<gene>
    <name evidence="10" type="ORF">C7446_3292</name>
</gene>
<dbReference type="EMBL" id="RBIN01000016">
    <property type="protein sequence ID" value="RKQ95389.1"/>
    <property type="molecule type" value="Genomic_DNA"/>
</dbReference>
<dbReference type="GO" id="GO:0005507">
    <property type="term" value="F:copper ion binding"/>
    <property type="evidence" value="ECO:0007669"/>
    <property type="project" value="TreeGrafter"/>
</dbReference>
<dbReference type="Gene3D" id="2.70.150.10">
    <property type="entry name" value="Calcium-transporting ATPase, cytoplasmic transduction domain A"/>
    <property type="match status" value="1"/>
</dbReference>
<evidence type="ECO:0000256" key="4">
    <source>
        <dbReference type="ARBA" id="ARBA00022723"/>
    </source>
</evidence>
<sequence length="143" mass="14612">MRPGDKLPVDGVVIEGRSSIDESMISGEPVPVEKVAGDRVTGATINGTGSLVMEATHVGADTLLSQIVEMVASAQRSRAPIQKFADTVAGRFVPVVIGVAIISFTAWAILGPSPALAYVLVSAVAVLIIACPCALGLATPYPS</sequence>
<comment type="caution">
    <text evidence="10">The sequence shown here is derived from an EMBL/GenBank/DDBJ whole genome shotgun (WGS) entry which is preliminary data.</text>
</comment>
<evidence type="ECO:0000259" key="9">
    <source>
        <dbReference type="Pfam" id="PF00122"/>
    </source>
</evidence>
<dbReference type="GO" id="GO:0055070">
    <property type="term" value="P:copper ion homeostasis"/>
    <property type="evidence" value="ECO:0007669"/>
    <property type="project" value="TreeGrafter"/>
</dbReference>
<name>A0A420WT33_9GAMM</name>
<keyword evidence="11" id="KW-1185">Reference proteome</keyword>
<dbReference type="Pfam" id="PF00122">
    <property type="entry name" value="E1-E2_ATPase"/>
    <property type="match status" value="1"/>
</dbReference>
<evidence type="ECO:0000256" key="6">
    <source>
        <dbReference type="ARBA" id="ARBA00022989"/>
    </source>
</evidence>
<dbReference type="InterPro" id="IPR001757">
    <property type="entry name" value="P_typ_ATPase"/>
</dbReference>
<accession>A0A420WT33</accession>
<keyword evidence="7 8" id="KW-0472">Membrane</keyword>
<evidence type="ECO:0000256" key="1">
    <source>
        <dbReference type="ARBA" id="ARBA00004127"/>
    </source>
</evidence>
<feature type="transmembrane region" description="Helical" evidence="8">
    <location>
        <begin position="88"/>
        <end position="110"/>
    </location>
</feature>
<dbReference type="PANTHER" id="PTHR43520">
    <property type="entry name" value="ATP7, ISOFORM B"/>
    <property type="match status" value="1"/>
</dbReference>
<evidence type="ECO:0000313" key="11">
    <source>
        <dbReference type="Proteomes" id="UP000281975"/>
    </source>
</evidence>
<dbReference type="GO" id="GO:0016020">
    <property type="term" value="C:membrane"/>
    <property type="evidence" value="ECO:0007669"/>
    <property type="project" value="InterPro"/>
</dbReference>
<dbReference type="NCBIfam" id="TIGR01494">
    <property type="entry name" value="ATPase_P-type"/>
    <property type="match status" value="1"/>
</dbReference>
<dbReference type="AlphaFoldDB" id="A0A420WT33"/>
<protein>
    <submittedName>
        <fullName evidence="10">P-type E1-E2 ATPase</fullName>
    </submittedName>
</protein>
<evidence type="ECO:0000256" key="7">
    <source>
        <dbReference type="ARBA" id="ARBA00023136"/>
    </source>
</evidence>
<evidence type="ECO:0000256" key="3">
    <source>
        <dbReference type="ARBA" id="ARBA00022692"/>
    </source>
</evidence>
<feature type="transmembrane region" description="Helical" evidence="8">
    <location>
        <begin position="116"/>
        <end position="138"/>
    </location>
</feature>
<organism evidence="10 11">
    <name type="scientific">Kushneria sinocarnis</name>
    <dbReference type="NCBI Taxonomy" id="595502"/>
    <lineage>
        <taxon>Bacteria</taxon>
        <taxon>Pseudomonadati</taxon>
        <taxon>Pseudomonadota</taxon>
        <taxon>Gammaproteobacteria</taxon>
        <taxon>Oceanospirillales</taxon>
        <taxon>Halomonadaceae</taxon>
        <taxon>Kushneria</taxon>
    </lineage>
</organism>
<dbReference type="GO" id="GO:0012505">
    <property type="term" value="C:endomembrane system"/>
    <property type="evidence" value="ECO:0007669"/>
    <property type="project" value="UniProtKB-SubCell"/>
</dbReference>
<dbReference type="InterPro" id="IPR023298">
    <property type="entry name" value="ATPase_P-typ_TM_dom_sf"/>
</dbReference>
<keyword evidence="6 8" id="KW-1133">Transmembrane helix</keyword>
<proteinExistence type="inferred from homology"/>
<dbReference type="Proteomes" id="UP000281975">
    <property type="component" value="Unassembled WGS sequence"/>
</dbReference>
<dbReference type="SUPFAM" id="SSF81653">
    <property type="entry name" value="Calcium ATPase, transduction domain A"/>
    <property type="match status" value="1"/>
</dbReference>
<keyword evidence="4" id="KW-0479">Metal-binding</keyword>
<dbReference type="GO" id="GO:0005524">
    <property type="term" value="F:ATP binding"/>
    <property type="evidence" value="ECO:0007669"/>
    <property type="project" value="InterPro"/>
</dbReference>
<comment type="similarity">
    <text evidence="2">Belongs to the cation transport ATPase (P-type) (TC 3.A.3) family. Type IB subfamily.</text>
</comment>
<dbReference type="GO" id="GO:0043682">
    <property type="term" value="F:P-type divalent copper transporter activity"/>
    <property type="evidence" value="ECO:0007669"/>
    <property type="project" value="TreeGrafter"/>
</dbReference>
<evidence type="ECO:0000256" key="8">
    <source>
        <dbReference type="SAM" id="Phobius"/>
    </source>
</evidence>
<dbReference type="PANTHER" id="PTHR43520:SF8">
    <property type="entry name" value="P-TYPE CU(+) TRANSPORTER"/>
    <property type="match status" value="1"/>
</dbReference>
<dbReference type="SUPFAM" id="SSF81665">
    <property type="entry name" value="Calcium ATPase, transmembrane domain M"/>
    <property type="match status" value="1"/>
</dbReference>